<accession>A0A8T0XQU0</accession>
<evidence type="ECO:0000313" key="2">
    <source>
        <dbReference type="Proteomes" id="UP000823388"/>
    </source>
</evidence>
<dbReference type="EMBL" id="CM029037">
    <property type="protein sequence ID" value="KAG2657819.1"/>
    <property type="molecule type" value="Genomic_DNA"/>
</dbReference>
<proteinExistence type="predicted"/>
<sequence length="104" mass="10652">MATDASRVVTVALVSAVNHACCPHAEPEHGCHCAPRNHHAASSLSCTTAFTNSPAPRLLALPLPTSHAVAAGIRRNRPVAALPATTGASGTQLGCKKWRGKVGI</sequence>
<dbReference type="Proteomes" id="UP000823388">
    <property type="component" value="Chromosome 1K"/>
</dbReference>
<reference evidence="1" key="1">
    <citation type="submission" date="2020-05" db="EMBL/GenBank/DDBJ databases">
        <title>WGS assembly of Panicum virgatum.</title>
        <authorList>
            <person name="Lovell J.T."/>
            <person name="Jenkins J."/>
            <person name="Shu S."/>
            <person name="Juenger T.E."/>
            <person name="Schmutz J."/>
        </authorList>
    </citation>
    <scope>NUCLEOTIDE SEQUENCE</scope>
    <source>
        <strain evidence="1">AP13</strain>
    </source>
</reference>
<evidence type="ECO:0000313" key="1">
    <source>
        <dbReference type="EMBL" id="KAG2657819.1"/>
    </source>
</evidence>
<protein>
    <submittedName>
        <fullName evidence="1">Uncharacterized protein</fullName>
    </submittedName>
</protein>
<organism evidence="1 2">
    <name type="scientific">Panicum virgatum</name>
    <name type="common">Blackwell switchgrass</name>
    <dbReference type="NCBI Taxonomy" id="38727"/>
    <lineage>
        <taxon>Eukaryota</taxon>
        <taxon>Viridiplantae</taxon>
        <taxon>Streptophyta</taxon>
        <taxon>Embryophyta</taxon>
        <taxon>Tracheophyta</taxon>
        <taxon>Spermatophyta</taxon>
        <taxon>Magnoliopsida</taxon>
        <taxon>Liliopsida</taxon>
        <taxon>Poales</taxon>
        <taxon>Poaceae</taxon>
        <taxon>PACMAD clade</taxon>
        <taxon>Panicoideae</taxon>
        <taxon>Panicodae</taxon>
        <taxon>Paniceae</taxon>
        <taxon>Panicinae</taxon>
        <taxon>Panicum</taxon>
        <taxon>Panicum sect. Hiantes</taxon>
    </lineage>
</organism>
<dbReference type="AlphaFoldDB" id="A0A8T0XQU0"/>
<keyword evidence="2" id="KW-1185">Reference proteome</keyword>
<name>A0A8T0XQU0_PANVG</name>
<comment type="caution">
    <text evidence="1">The sequence shown here is derived from an EMBL/GenBank/DDBJ whole genome shotgun (WGS) entry which is preliminary data.</text>
</comment>
<gene>
    <name evidence="1" type="ORF">PVAP13_1KG137705</name>
</gene>